<evidence type="ECO:0000256" key="1">
    <source>
        <dbReference type="SAM" id="MobiDB-lite"/>
    </source>
</evidence>
<dbReference type="RefSeq" id="WP_316982720.1">
    <property type="nucleotide sequence ID" value="NZ_CP136521.1"/>
</dbReference>
<gene>
    <name evidence="2" type="ORF">RNZ46_13650</name>
</gene>
<dbReference type="AlphaFoldDB" id="A0AA97EKR1"/>
<keyword evidence="3" id="KW-1185">Reference proteome</keyword>
<sequence>MKNKKEYDSKITKEDKAILGDKTGNLRQDGGQDKYLKNRLKEVDFSGNDLDIPGRKPIKKSKNTSLNDEENKHHSLGSAANENLEQNIDKSDA</sequence>
<dbReference type="Proteomes" id="UP001302486">
    <property type="component" value="Chromosome"/>
</dbReference>
<reference evidence="3" key="1">
    <citation type="submission" date="2024-06" db="EMBL/GenBank/DDBJ databases">
        <title>Hwangdonia haimaensis gen. nov., sp. nov., a member of the family Flavobacteriaceae isolated from the haima cold seep.</title>
        <authorList>
            <person name="Li J."/>
        </authorList>
    </citation>
    <scope>NUCLEOTIDE SEQUENCE [LARGE SCALE GENOMIC DNA]</scope>
    <source>
        <strain evidence="3">SCSIO 19198</strain>
    </source>
</reference>
<proteinExistence type="predicted"/>
<accession>A0AA97EKR1</accession>
<feature type="region of interest" description="Disordered" evidence="1">
    <location>
        <begin position="45"/>
        <end position="93"/>
    </location>
</feature>
<dbReference type="EMBL" id="CP136521">
    <property type="protein sequence ID" value="WOD43032.1"/>
    <property type="molecule type" value="Genomic_DNA"/>
</dbReference>
<dbReference type="KEGG" id="hws:RNZ46_13650"/>
<evidence type="ECO:0000313" key="3">
    <source>
        <dbReference type="Proteomes" id="UP001302486"/>
    </source>
</evidence>
<name>A0AA97EKR1_9FLAO</name>
<organism evidence="2 3">
    <name type="scientific">Hwangdonia lutea</name>
    <dbReference type="NCBI Taxonomy" id="3075823"/>
    <lineage>
        <taxon>Bacteria</taxon>
        <taxon>Pseudomonadati</taxon>
        <taxon>Bacteroidota</taxon>
        <taxon>Flavobacteriia</taxon>
        <taxon>Flavobacteriales</taxon>
        <taxon>Flavobacteriaceae</taxon>
        <taxon>Hwangdonia</taxon>
    </lineage>
</organism>
<evidence type="ECO:0000313" key="2">
    <source>
        <dbReference type="EMBL" id="WOD43032.1"/>
    </source>
</evidence>
<protein>
    <submittedName>
        <fullName evidence="2">Uncharacterized protein</fullName>
    </submittedName>
</protein>